<name>A0A7V8N0F6_9LACT</name>
<reference evidence="4 5" key="1">
    <citation type="submission" date="2020-07" db="EMBL/GenBank/DDBJ databases">
        <authorList>
            <person name="Hilgarth M."/>
            <person name="Werum V."/>
            <person name="Vogel R.F."/>
        </authorList>
    </citation>
    <scope>NUCLEOTIDE SEQUENCE [LARGE SCALE GENOMIC DNA]</scope>
    <source>
        <strain evidence="4 5">DSM 28961</strain>
    </source>
</reference>
<protein>
    <submittedName>
        <fullName evidence="4">InlB B-repeat-containing protein</fullName>
    </submittedName>
</protein>
<keyword evidence="3" id="KW-0732">Signal</keyword>
<evidence type="ECO:0000256" key="1">
    <source>
        <dbReference type="ARBA" id="ARBA00004196"/>
    </source>
</evidence>
<evidence type="ECO:0000313" key="5">
    <source>
        <dbReference type="Proteomes" id="UP000530186"/>
    </source>
</evidence>
<feature type="region of interest" description="Disordered" evidence="2">
    <location>
        <begin position="166"/>
        <end position="216"/>
    </location>
</feature>
<sequence>MTHRNYRNWLALLALVLMLPARPVQAANTDYRIDIHDNDAMSLQELDITEHDVSEGDIITHHIYVDNHTSNGHIIKLKNIEVVQDSILLDKLSFEFINGAAVVPFDSGNFSQAYDKNLFVVGSQGTGNFTLRMTVNGNLDNSYQGSACTLRYTFEILNLEAGGIMPVDGGVTPPPSNQNGGQNTQGNQGQTNTQGNQGQTNTQGTQAQTDKQGGLPTTLGNAVKALLPNTGEGKLAVTAKTYDITYNLDGGTGTGGNPTTYTYDIGVASFAPATGKTGHTFVGWEDENGNPVTSISKTEMGNKTLYARWTPNEYDITYELDGGDNDNSNPAKYTYDIGVSSFAPATGKVGHVFTRWEDENGKPVTSILKTETGNKTLYARWAPTYEITYVLDSGTNPQDNPTQYAYGIGVASFKSATKSGYKFLGWFTESSAGTQIANISTTATGNKTLYAHWEEQVTLKVGNTDPGTEFDFAGSKWRILDTDMDNTTSNGLQALVIKVDPISTSSQYLASGEYYFESTGISNGYERSRSINGIGKVIDDWYKDNIAGTADEAAVQAVALNNPTYTEFTKTPFTFNSGSGITNWEWHNWYQDTRFATSLTGSVSKQAFALSYGDIHGHMGIGTTVTSTDLFKFSSTGAFRLRSAAFSSQNAGFVSAGNFARYNSMDYKLPVRPSLSLLIEKI</sequence>
<feature type="compositionally biased region" description="Low complexity" evidence="2">
    <location>
        <begin position="177"/>
        <end position="209"/>
    </location>
</feature>
<dbReference type="Proteomes" id="UP000530186">
    <property type="component" value="Unassembled WGS sequence"/>
</dbReference>
<evidence type="ECO:0000313" key="4">
    <source>
        <dbReference type="EMBL" id="MBA0016341.1"/>
    </source>
</evidence>
<evidence type="ECO:0000256" key="2">
    <source>
        <dbReference type="SAM" id="MobiDB-lite"/>
    </source>
</evidence>
<proteinExistence type="predicted"/>
<comment type="subcellular location">
    <subcellularLocation>
        <location evidence="1">Cell envelope</location>
    </subcellularLocation>
</comment>
<dbReference type="GeneID" id="303194701"/>
<comment type="caution">
    <text evidence="4">The sequence shown here is derived from an EMBL/GenBank/DDBJ whole genome shotgun (WGS) entry which is preliminary data.</text>
</comment>
<keyword evidence="5" id="KW-1185">Reference proteome</keyword>
<accession>A0A7V8N0F6</accession>
<feature type="signal peptide" evidence="3">
    <location>
        <begin position="1"/>
        <end position="26"/>
    </location>
</feature>
<dbReference type="EMBL" id="JACBNY010000004">
    <property type="protein sequence ID" value="MBA0016341.1"/>
    <property type="molecule type" value="Genomic_DNA"/>
</dbReference>
<dbReference type="RefSeq" id="WP_180746566.1">
    <property type="nucleotide sequence ID" value="NZ_JACBNY010000004.1"/>
</dbReference>
<evidence type="ECO:0000256" key="3">
    <source>
        <dbReference type="SAM" id="SignalP"/>
    </source>
</evidence>
<dbReference type="AlphaFoldDB" id="A0A7V8N0F6"/>
<dbReference type="Gene3D" id="2.60.40.4270">
    <property type="entry name" value="Listeria-Bacteroides repeat domain"/>
    <property type="match status" value="3"/>
</dbReference>
<dbReference type="NCBIfam" id="TIGR02543">
    <property type="entry name" value="List_Bact_rpt"/>
    <property type="match status" value="2"/>
</dbReference>
<organism evidence="4 5">
    <name type="scientific">Pseudolactococcus laudensis</name>
    <dbReference type="NCBI Taxonomy" id="1494461"/>
    <lineage>
        <taxon>Bacteria</taxon>
        <taxon>Bacillati</taxon>
        <taxon>Bacillota</taxon>
        <taxon>Bacilli</taxon>
        <taxon>Lactobacillales</taxon>
        <taxon>Streptococcaceae</taxon>
        <taxon>Pseudolactococcus</taxon>
    </lineage>
</organism>
<gene>
    <name evidence="4" type="ORF">HZR21_04130</name>
</gene>
<feature type="chain" id="PRO_5031446448" evidence="3">
    <location>
        <begin position="27"/>
        <end position="682"/>
    </location>
</feature>
<dbReference type="InterPro" id="IPR013378">
    <property type="entry name" value="InlB-like_B-rpt"/>
</dbReference>
<dbReference type="InterPro" id="IPR042229">
    <property type="entry name" value="Listeria/Bacterioides_rpt_sf"/>
</dbReference>
<dbReference type="Pfam" id="PF09479">
    <property type="entry name" value="Flg_new"/>
    <property type="match status" value="3"/>
</dbReference>
<dbReference type="GO" id="GO:0030313">
    <property type="term" value="C:cell envelope"/>
    <property type="evidence" value="ECO:0007669"/>
    <property type="project" value="UniProtKB-SubCell"/>
</dbReference>